<dbReference type="EMBL" id="NXIE01000001">
    <property type="protein sequence ID" value="RXK14626.1"/>
    <property type="molecule type" value="Genomic_DNA"/>
</dbReference>
<evidence type="ECO:0000259" key="1">
    <source>
        <dbReference type="PROSITE" id="PS50042"/>
    </source>
</evidence>
<proteinExistence type="predicted"/>
<evidence type="ECO:0000313" key="2">
    <source>
        <dbReference type="EMBL" id="RXK14626.1"/>
    </source>
</evidence>
<evidence type="ECO:0000313" key="3">
    <source>
        <dbReference type="Proteomes" id="UP000289718"/>
    </source>
</evidence>
<dbReference type="InterPro" id="IPR000595">
    <property type="entry name" value="cNMP-bd_dom"/>
</dbReference>
<dbReference type="InterPro" id="IPR036388">
    <property type="entry name" value="WH-like_DNA-bd_sf"/>
</dbReference>
<sequence>MEKLKNIELFNSLNDTQLKKIKEITLFKNFDKNTILFFEGEKPKYFYLLLDGNVKVYKIDHKGNEIIVHNFVGPTLVAETASLDDLLFPANCICLENCRFALIKKEEFHHILKNDSEISFQIIKSLAKKIRYMNTFIDSSLVFDIDTRIAKYINKSPEEFKSKKNKIIAAELNISPETFSRSLKKFKDLEIIDKNLNLLNKDKLQTFIK</sequence>
<dbReference type="AlphaFoldDB" id="A0A4V1M1P8"/>
<dbReference type="GO" id="GO:0005829">
    <property type="term" value="C:cytosol"/>
    <property type="evidence" value="ECO:0007669"/>
    <property type="project" value="TreeGrafter"/>
</dbReference>
<feature type="domain" description="Cyclic nucleotide-binding" evidence="1">
    <location>
        <begin position="9"/>
        <end position="129"/>
    </location>
</feature>
<dbReference type="RefSeq" id="WP_129060763.1">
    <property type="nucleotide sequence ID" value="NZ_NXIE01000001.1"/>
</dbReference>
<keyword evidence="3" id="KW-1185">Reference proteome</keyword>
<dbReference type="PROSITE" id="PS50042">
    <property type="entry name" value="CNMP_BINDING_3"/>
    <property type="match status" value="1"/>
</dbReference>
<accession>A0A4V1M1P8</accession>
<dbReference type="CDD" id="cd00038">
    <property type="entry name" value="CAP_ED"/>
    <property type="match status" value="1"/>
</dbReference>
<dbReference type="InterPro" id="IPR018490">
    <property type="entry name" value="cNMP-bd_dom_sf"/>
</dbReference>
<comment type="caution">
    <text evidence="2">The sequence shown here is derived from an EMBL/GenBank/DDBJ whole genome shotgun (WGS) entry which is preliminary data.</text>
</comment>
<dbReference type="Pfam" id="PF00027">
    <property type="entry name" value="cNMP_binding"/>
    <property type="match status" value="1"/>
</dbReference>
<dbReference type="GO" id="GO:0003700">
    <property type="term" value="F:DNA-binding transcription factor activity"/>
    <property type="evidence" value="ECO:0007669"/>
    <property type="project" value="TreeGrafter"/>
</dbReference>
<dbReference type="PANTHER" id="PTHR24567">
    <property type="entry name" value="CRP FAMILY TRANSCRIPTIONAL REGULATORY PROTEIN"/>
    <property type="match status" value="1"/>
</dbReference>
<reference evidence="2 3" key="1">
    <citation type="submission" date="2017-09" db="EMBL/GenBank/DDBJ databases">
        <title>Genomics of the genus Arcobacter.</title>
        <authorList>
            <person name="Perez-Cataluna A."/>
            <person name="Figueras M.J."/>
            <person name="Salas-Masso N."/>
        </authorList>
    </citation>
    <scope>NUCLEOTIDE SEQUENCE [LARGE SCALE GENOMIC DNA]</scope>
    <source>
        <strain evidence="2 3">F156-34</strain>
    </source>
</reference>
<dbReference type="OrthoDB" id="9815457at2"/>
<dbReference type="InterPro" id="IPR050397">
    <property type="entry name" value="Env_Response_Regulators"/>
</dbReference>
<dbReference type="Proteomes" id="UP000289718">
    <property type="component" value="Unassembled WGS sequence"/>
</dbReference>
<gene>
    <name evidence="2" type="ORF">CP965_04060</name>
</gene>
<name>A0A4V1M1P8_9BACT</name>
<dbReference type="Gene3D" id="2.60.120.10">
    <property type="entry name" value="Jelly Rolls"/>
    <property type="match status" value="1"/>
</dbReference>
<protein>
    <submittedName>
        <fullName evidence="2">Crp/Fnr family transcriptional regulator</fullName>
    </submittedName>
</protein>
<dbReference type="Gene3D" id="1.10.10.10">
    <property type="entry name" value="Winged helix-like DNA-binding domain superfamily/Winged helix DNA-binding domain"/>
    <property type="match status" value="1"/>
</dbReference>
<organism evidence="2 3">
    <name type="scientific">Halarcobacter mediterraneus</name>
    <dbReference type="NCBI Taxonomy" id="2023153"/>
    <lineage>
        <taxon>Bacteria</taxon>
        <taxon>Pseudomonadati</taxon>
        <taxon>Campylobacterota</taxon>
        <taxon>Epsilonproteobacteria</taxon>
        <taxon>Campylobacterales</taxon>
        <taxon>Arcobacteraceae</taxon>
        <taxon>Halarcobacter</taxon>
    </lineage>
</organism>
<dbReference type="InterPro" id="IPR014710">
    <property type="entry name" value="RmlC-like_jellyroll"/>
</dbReference>
<dbReference type="PANTHER" id="PTHR24567:SF26">
    <property type="entry name" value="REGULATORY PROTEIN YEIL"/>
    <property type="match status" value="1"/>
</dbReference>
<dbReference type="SUPFAM" id="SSF51206">
    <property type="entry name" value="cAMP-binding domain-like"/>
    <property type="match status" value="1"/>
</dbReference>
<dbReference type="SMART" id="SM00100">
    <property type="entry name" value="cNMP"/>
    <property type="match status" value="1"/>
</dbReference>